<accession>A0AAW2I3N0</accession>
<dbReference type="GO" id="GO:0005739">
    <property type="term" value="C:mitochondrion"/>
    <property type="evidence" value="ECO:0007669"/>
    <property type="project" value="UniProtKB-SubCell"/>
</dbReference>
<proteinExistence type="predicted"/>
<dbReference type="InterPro" id="IPR019338">
    <property type="entry name" value="Ribosomal_bL35m"/>
</dbReference>
<dbReference type="PANTHER" id="PTHR15909:SF0">
    <property type="entry name" value="LARGE RIBOSOMAL SUBUNIT PROTEIN BL35M"/>
    <property type="match status" value="1"/>
</dbReference>
<organism evidence="1">
    <name type="scientific">Menopon gallinae</name>
    <name type="common">poultry shaft louse</name>
    <dbReference type="NCBI Taxonomy" id="328185"/>
    <lineage>
        <taxon>Eukaryota</taxon>
        <taxon>Metazoa</taxon>
        <taxon>Ecdysozoa</taxon>
        <taxon>Arthropoda</taxon>
        <taxon>Hexapoda</taxon>
        <taxon>Insecta</taxon>
        <taxon>Pterygota</taxon>
        <taxon>Neoptera</taxon>
        <taxon>Paraneoptera</taxon>
        <taxon>Psocodea</taxon>
        <taxon>Troctomorpha</taxon>
        <taxon>Phthiraptera</taxon>
        <taxon>Amblycera</taxon>
        <taxon>Menoponidae</taxon>
        <taxon>Menopon</taxon>
    </lineage>
</organism>
<dbReference type="EMBL" id="JARGDH010000002">
    <property type="protein sequence ID" value="KAL0276675.1"/>
    <property type="molecule type" value="Genomic_DNA"/>
</dbReference>
<gene>
    <name evidence="1" type="ORF">PYX00_004192</name>
</gene>
<dbReference type="GO" id="GO:1990904">
    <property type="term" value="C:ribonucleoprotein complex"/>
    <property type="evidence" value="ECO:0007669"/>
    <property type="project" value="UniProtKB-KW"/>
</dbReference>
<reference evidence="1" key="1">
    <citation type="journal article" date="2024" name="Gigascience">
        <title>Chromosome-level genome of the poultry shaft louse Menopon gallinae provides insight into the host-switching and adaptive evolution of parasitic lice.</title>
        <authorList>
            <person name="Xu Y."/>
            <person name="Ma L."/>
            <person name="Liu S."/>
            <person name="Liang Y."/>
            <person name="Liu Q."/>
            <person name="He Z."/>
            <person name="Tian L."/>
            <person name="Duan Y."/>
            <person name="Cai W."/>
            <person name="Li H."/>
            <person name="Song F."/>
        </authorList>
    </citation>
    <scope>NUCLEOTIDE SEQUENCE</scope>
    <source>
        <strain evidence="1">Cailab_2023a</strain>
    </source>
</reference>
<dbReference type="InterPro" id="IPR037229">
    <property type="entry name" value="Ribosomal_bL35_sf"/>
</dbReference>
<sequence length="185" mass="22190">MFRSFFSLFSKDGVQRLVYPIIKNGAELHIPTQLKPVSSTFCSLNHVNNNVLFQNPSVNVQRNNLLQQQNSRKMATFIKYSLKNGERETSVDVLNRFYRLNCGNWIRTIAGRYGKRWKRSAKRRCRIKEHVFCNGTQSMMLDKMVHKDMRKPTYFIKSPYEPYEWREDFYVTRRKPWRPEGCDYE</sequence>
<dbReference type="GO" id="GO:0005840">
    <property type="term" value="C:ribosome"/>
    <property type="evidence" value="ECO:0007669"/>
    <property type="project" value="UniProtKB-KW"/>
</dbReference>
<evidence type="ECO:0008006" key="2">
    <source>
        <dbReference type="Google" id="ProtNLM"/>
    </source>
</evidence>
<comment type="caution">
    <text evidence="1">The sequence shown here is derived from an EMBL/GenBank/DDBJ whole genome shotgun (WGS) entry which is preliminary data.</text>
</comment>
<dbReference type="SUPFAM" id="SSF143034">
    <property type="entry name" value="L35p-like"/>
    <property type="match status" value="1"/>
</dbReference>
<dbReference type="AlphaFoldDB" id="A0AAW2I3N0"/>
<dbReference type="PANTHER" id="PTHR15909">
    <property type="entry name" value="39S RIBOSOMAL PROTEIN L35, MITOCHONDRIAL"/>
    <property type="match status" value="1"/>
</dbReference>
<evidence type="ECO:0000313" key="1">
    <source>
        <dbReference type="EMBL" id="KAL0276675.1"/>
    </source>
</evidence>
<protein>
    <recommendedName>
        <fullName evidence="2">39S ribosomal protein L35, mitochondrial</fullName>
    </recommendedName>
</protein>
<name>A0AAW2I3N0_9NEOP</name>